<keyword evidence="13" id="KW-1185">Reference proteome</keyword>
<evidence type="ECO:0000256" key="6">
    <source>
        <dbReference type="ARBA" id="ARBA00023054"/>
    </source>
</evidence>
<reference evidence="12" key="1">
    <citation type="submission" date="2021-10" db="EMBL/GenBank/DDBJ databases">
        <title>Tropical sea cucumber genome reveals ecological adaptation and Cuvierian tubules defense mechanism.</title>
        <authorList>
            <person name="Chen T."/>
        </authorList>
    </citation>
    <scope>NUCLEOTIDE SEQUENCE</scope>
    <source>
        <strain evidence="12">Nanhai2018</strain>
        <tissue evidence="12">Muscle</tissue>
    </source>
</reference>
<dbReference type="InterPro" id="IPR003959">
    <property type="entry name" value="ATPase_AAA_core"/>
</dbReference>
<dbReference type="InterPro" id="IPR027417">
    <property type="entry name" value="P-loop_NTPase"/>
</dbReference>
<keyword evidence="6" id="KW-0175">Coiled coil</keyword>
<feature type="domain" description="AAA+ ATPase" evidence="11">
    <location>
        <begin position="348"/>
        <end position="481"/>
    </location>
</feature>
<evidence type="ECO:0000256" key="3">
    <source>
        <dbReference type="ARBA" id="ARBA00022741"/>
    </source>
</evidence>
<feature type="compositionally biased region" description="Basic and acidic residues" evidence="10">
    <location>
        <begin position="161"/>
        <end position="174"/>
    </location>
</feature>
<keyword evidence="5" id="KW-0067">ATP-binding</keyword>
<dbReference type="GO" id="GO:0007005">
    <property type="term" value="P:mitochondrion organization"/>
    <property type="evidence" value="ECO:0007669"/>
    <property type="project" value="TreeGrafter"/>
</dbReference>
<dbReference type="GO" id="GO:0016887">
    <property type="term" value="F:ATP hydrolysis activity"/>
    <property type="evidence" value="ECO:0007669"/>
    <property type="project" value="InterPro"/>
</dbReference>
<dbReference type="Gene3D" id="3.40.50.300">
    <property type="entry name" value="P-loop containing nucleotide triphosphate hydrolases"/>
    <property type="match status" value="1"/>
</dbReference>
<evidence type="ECO:0000256" key="9">
    <source>
        <dbReference type="ARBA" id="ARBA00023271"/>
    </source>
</evidence>
<feature type="region of interest" description="Disordered" evidence="10">
    <location>
        <begin position="154"/>
        <end position="174"/>
    </location>
</feature>
<dbReference type="GO" id="GO:0005743">
    <property type="term" value="C:mitochondrial inner membrane"/>
    <property type="evidence" value="ECO:0007669"/>
    <property type="project" value="UniProtKB-SubCell"/>
</dbReference>
<evidence type="ECO:0000259" key="11">
    <source>
        <dbReference type="SMART" id="SM00382"/>
    </source>
</evidence>
<dbReference type="OrthoDB" id="199596at2759"/>
<feature type="region of interest" description="Disordered" evidence="10">
    <location>
        <begin position="108"/>
        <end position="138"/>
    </location>
</feature>
<protein>
    <submittedName>
        <fullName evidence="12">ATPase family AAA domain-containing protein 3-B</fullName>
    </submittedName>
</protein>
<dbReference type="CDD" id="cd19512">
    <property type="entry name" value="RecA-like_ATAD3-like"/>
    <property type="match status" value="1"/>
</dbReference>
<dbReference type="SMART" id="SM00382">
    <property type="entry name" value="AAA"/>
    <property type="match status" value="1"/>
</dbReference>
<feature type="region of interest" description="Disordered" evidence="10">
    <location>
        <begin position="1"/>
        <end position="56"/>
    </location>
</feature>
<keyword evidence="9" id="KW-1135">Mitochondrion nucleoid</keyword>
<sequence>MSWIFGLNKDQAIPEAPTFQDAVGAGGSGGGKNDDGDKKEKSSGGGSYSNWSNFDPTGLERAATAAKELDRSANAKGALDLAKMQEQTKQMEQQTKIKEYEGALEQMKLDQVRSQQEERRKTLSHETQEHQKRAQYQDQLARRRYDDQLAQQKRVNQENLQKQEESVQKQEAMRRSTIEYEADLKHKNDMKRLEAELSGKAKIERENKDIRNEQIRIQAREHRETVLQSIQTAGSILGEGFRGFISDWDKVTAAVAGLSLLAVGVYSAKQGTGVLARYAEARLGKPSLVRDTSRFTPLEVLKHPIKFCKKWITRPSDALQGVILKPSLEERIREIAITTRNTKSNKGMYRNILMHGPPGTGKTLFAKKLAMHSGMDYAIMTGGDVAPMGREGVSAMHKLFDWASTSRRGVLLFVDEADAFLRRRSSEIISEDLRSTLNAFLYRTGEQSNKFMLVLASNQPEQFDWAINDRLDEMVEFGLPGREERERMVRFYFDQYVIKPATEGKKNIEGWKF</sequence>
<evidence type="ECO:0000256" key="7">
    <source>
        <dbReference type="ARBA" id="ARBA00023128"/>
    </source>
</evidence>
<evidence type="ECO:0000256" key="10">
    <source>
        <dbReference type="SAM" id="MobiDB-lite"/>
    </source>
</evidence>
<dbReference type="GO" id="GO:0008270">
    <property type="term" value="F:zinc ion binding"/>
    <property type="evidence" value="ECO:0007669"/>
    <property type="project" value="TreeGrafter"/>
</dbReference>
<keyword evidence="4" id="KW-0999">Mitochondrion inner membrane</keyword>
<feature type="compositionally biased region" description="Basic and acidic residues" evidence="10">
    <location>
        <begin position="108"/>
        <end position="132"/>
    </location>
</feature>
<dbReference type="SUPFAM" id="SSF52540">
    <property type="entry name" value="P-loop containing nucleoside triphosphate hydrolases"/>
    <property type="match status" value="1"/>
</dbReference>
<evidence type="ECO:0000256" key="2">
    <source>
        <dbReference type="ARBA" id="ARBA00004436"/>
    </source>
</evidence>
<keyword evidence="7" id="KW-0496">Mitochondrion</keyword>
<evidence type="ECO:0000256" key="1">
    <source>
        <dbReference type="ARBA" id="ARBA00004273"/>
    </source>
</evidence>
<dbReference type="GO" id="GO:0042645">
    <property type="term" value="C:mitochondrial nucleoid"/>
    <property type="evidence" value="ECO:0007669"/>
    <property type="project" value="UniProtKB-SubCell"/>
</dbReference>
<evidence type="ECO:0000313" key="12">
    <source>
        <dbReference type="EMBL" id="KAJ8021301.1"/>
    </source>
</evidence>
<dbReference type="InterPro" id="IPR021911">
    <property type="entry name" value="ATAD3_N"/>
</dbReference>
<keyword evidence="8" id="KW-0472">Membrane</keyword>
<dbReference type="InterPro" id="IPR003593">
    <property type="entry name" value="AAA+_ATPase"/>
</dbReference>
<name>A0A9Q0YLY4_HOLLE</name>
<dbReference type="AlphaFoldDB" id="A0A9Q0YLY4"/>
<evidence type="ECO:0000256" key="5">
    <source>
        <dbReference type="ARBA" id="ARBA00022840"/>
    </source>
</evidence>
<comment type="subcellular location">
    <subcellularLocation>
        <location evidence="1">Mitochondrion inner membrane</location>
    </subcellularLocation>
    <subcellularLocation>
        <location evidence="2">Mitochondrion matrix</location>
        <location evidence="2">Mitochondrion nucleoid</location>
    </subcellularLocation>
</comment>
<accession>A0A9Q0YLY4</accession>
<dbReference type="Pfam" id="PF00004">
    <property type="entry name" value="AAA"/>
    <property type="match status" value="1"/>
</dbReference>
<gene>
    <name evidence="12" type="ORF">HOLleu_38460</name>
</gene>
<feature type="compositionally biased region" description="Basic and acidic residues" evidence="10">
    <location>
        <begin position="32"/>
        <end position="42"/>
    </location>
</feature>
<dbReference type="Proteomes" id="UP001152320">
    <property type="component" value="Chromosome 21"/>
</dbReference>
<dbReference type="EMBL" id="JAIZAY010000021">
    <property type="protein sequence ID" value="KAJ8021301.1"/>
    <property type="molecule type" value="Genomic_DNA"/>
</dbReference>
<comment type="caution">
    <text evidence="12">The sequence shown here is derived from an EMBL/GenBank/DDBJ whole genome shotgun (WGS) entry which is preliminary data.</text>
</comment>
<evidence type="ECO:0000256" key="4">
    <source>
        <dbReference type="ARBA" id="ARBA00022792"/>
    </source>
</evidence>
<evidence type="ECO:0000313" key="13">
    <source>
        <dbReference type="Proteomes" id="UP001152320"/>
    </source>
</evidence>
<organism evidence="12 13">
    <name type="scientific">Holothuria leucospilota</name>
    <name type="common">Black long sea cucumber</name>
    <name type="synonym">Mertensiothuria leucospilota</name>
    <dbReference type="NCBI Taxonomy" id="206669"/>
    <lineage>
        <taxon>Eukaryota</taxon>
        <taxon>Metazoa</taxon>
        <taxon>Echinodermata</taxon>
        <taxon>Eleutherozoa</taxon>
        <taxon>Echinozoa</taxon>
        <taxon>Holothuroidea</taxon>
        <taxon>Aspidochirotacea</taxon>
        <taxon>Aspidochirotida</taxon>
        <taxon>Holothuriidae</taxon>
        <taxon>Holothuria</taxon>
    </lineage>
</organism>
<dbReference type="FunFam" id="3.40.50.300:FF:000470">
    <property type="entry name" value="ATPase family, AAA domain containing 3A"/>
    <property type="match status" value="1"/>
</dbReference>
<dbReference type="GO" id="GO:0005524">
    <property type="term" value="F:ATP binding"/>
    <property type="evidence" value="ECO:0007669"/>
    <property type="project" value="UniProtKB-KW"/>
</dbReference>
<dbReference type="PANTHER" id="PTHR23075:SF0">
    <property type="entry name" value="ATPASE FAMILY AAA DOMAIN-CONTAINING PROTEIN 3"/>
    <property type="match status" value="1"/>
</dbReference>
<dbReference type="Pfam" id="PF12037">
    <property type="entry name" value="ATAD3_N"/>
    <property type="match status" value="1"/>
</dbReference>
<proteinExistence type="predicted"/>
<dbReference type="PANTHER" id="PTHR23075">
    <property type="entry name" value="PUTATIVE ATP-ASE"/>
    <property type="match status" value="1"/>
</dbReference>
<keyword evidence="3" id="KW-0547">Nucleotide-binding</keyword>
<evidence type="ECO:0000256" key="8">
    <source>
        <dbReference type="ARBA" id="ARBA00023136"/>
    </source>
</evidence>